<feature type="compositionally biased region" description="Acidic residues" evidence="1">
    <location>
        <begin position="1"/>
        <end position="10"/>
    </location>
</feature>
<feature type="compositionally biased region" description="Low complexity" evidence="1">
    <location>
        <begin position="158"/>
        <end position="171"/>
    </location>
</feature>
<feature type="compositionally biased region" description="Low complexity" evidence="1">
    <location>
        <begin position="16"/>
        <end position="31"/>
    </location>
</feature>
<dbReference type="GeneID" id="63825079"/>
<evidence type="ECO:0000313" key="2">
    <source>
        <dbReference type="EMBL" id="KZT10304.1"/>
    </source>
</evidence>
<feature type="region of interest" description="Disordered" evidence="1">
    <location>
        <begin position="239"/>
        <end position="258"/>
    </location>
</feature>
<keyword evidence="3" id="KW-1185">Reference proteome</keyword>
<name>A0A165GG86_9APHY</name>
<feature type="region of interest" description="Disordered" evidence="1">
    <location>
        <begin position="270"/>
        <end position="323"/>
    </location>
</feature>
<dbReference type="AlphaFoldDB" id="A0A165GG86"/>
<accession>A0A165GG86</accession>
<feature type="compositionally biased region" description="Polar residues" evidence="1">
    <location>
        <begin position="287"/>
        <end position="297"/>
    </location>
</feature>
<evidence type="ECO:0000256" key="1">
    <source>
        <dbReference type="SAM" id="MobiDB-lite"/>
    </source>
</evidence>
<feature type="compositionally biased region" description="Basic and acidic residues" evidence="1">
    <location>
        <begin position="472"/>
        <end position="481"/>
    </location>
</feature>
<dbReference type="RefSeq" id="XP_040768044.1">
    <property type="nucleotide sequence ID" value="XM_040908050.1"/>
</dbReference>
<feature type="compositionally biased region" description="Basic residues" evidence="1">
    <location>
        <begin position="462"/>
        <end position="471"/>
    </location>
</feature>
<sequence>MSAVAEDEPSDGQATSSKSSEDTTVGSSSSTPLRGRTTSRYPPSLSRGDPGRVPLHRRGTSKTYECLEDLLREAGYKETRIYTPETEREERRRGNVRGGVDTVVGYLASWMPSAGRSDRSADSSCGERTTPSSQRPDMRHWSVPSSPLAHMHDLHGTSSPYIPISPPLSASGTSTPSMRSHTSISSDGHTISCRRPPRQPHPHTPTLRPQTSGNLRTYAQVSAAQGYLRHMASVPTISRRPLSTCESSVEGRPSLPPTWRDSVAKAVASSGTPHAYVGGPQTPRILSRSTPQATRAKNLSKHALADKTNRGRPSTVRSLSGAPLGLTSYLSPTGAAPSAVSTARVLCRSAPASRSSSRSDDRASYSSSLRGQQRGRPWRNVRRASKCDGVPTLASTCIENDTWSLSTHWVDGRRVPIAAVDRTIAATTPSDEYDDEDDEDDAELDFARLLVPPKRQYSIQSLRRHLHHSRSNLREQNKPWEDGNEYGTRGLSRRTSVDEDDGEGLGWEAMGVPGFNNNMKRRDGLPRAWGGLSSRS</sequence>
<protein>
    <submittedName>
        <fullName evidence="2">Uncharacterized protein</fullName>
    </submittedName>
</protein>
<feature type="region of interest" description="Disordered" evidence="1">
    <location>
        <begin position="1"/>
        <end position="63"/>
    </location>
</feature>
<feature type="region of interest" description="Disordered" evidence="1">
    <location>
        <begin position="349"/>
        <end position="380"/>
    </location>
</feature>
<dbReference type="InParanoid" id="A0A165GG86"/>
<feature type="region of interest" description="Disordered" evidence="1">
    <location>
        <begin position="462"/>
        <end position="536"/>
    </location>
</feature>
<evidence type="ECO:0000313" key="3">
    <source>
        <dbReference type="Proteomes" id="UP000076871"/>
    </source>
</evidence>
<gene>
    <name evidence="2" type="ORF">LAESUDRAFT_721651</name>
</gene>
<dbReference type="Proteomes" id="UP000076871">
    <property type="component" value="Unassembled WGS sequence"/>
</dbReference>
<dbReference type="OrthoDB" id="2536714at2759"/>
<proteinExistence type="predicted"/>
<dbReference type="EMBL" id="KV427609">
    <property type="protein sequence ID" value="KZT10304.1"/>
    <property type="molecule type" value="Genomic_DNA"/>
</dbReference>
<reference evidence="2 3" key="1">
    <citation type="journal article" date="2016" name="Mol. Biol. Evol.">
        <title>Comparative Genomics of Early-Diverging Mushroom-Forming Fungi Provides Insights into the Origins of Lignocellulose Decay Capabilities.</title>
        <authorList>
            <person name="Nagy L.G."/>
            <person name="Riley R."/>
            <person name="Tritt A."/>
            <person name="Adam C."/>
            <person name="Daum C."/>
            <person name="Floudas D."/>
            <person name="Sun H."/>
            <person name="Yadav J.S."/>
            <person name="Pangilinan J."/>
            <person name="Larsson K.H."/>
            <person name="Matsuura K."/>
            <person name="Barry K."/>
            <person name="Labutti K."/>
            <person name="Kuo R."/>
            <person name="Ohm R.A."/>
            <person name="Bhattacharya S.S."/>
            <person name="Shirouzu T."/>
            <person name="Yoshinaga Y."/>
            <person name="Martin F.M."/>
            <person name="Grigoriev I.V."/>
            <person name="Hibbett D.S."/>
        </authorList>
    </citation>
    <scope>NUCLEOTIDE SEQUENCE [LARGE SCALE GENOMIC DNA]</scope>
    <source>
        <strain evidence="2 3">93-53</strain>
    </source>
</reference>
<organism evidence="2 3">
    <name type="scientific">Laetiporus sulphureus 93-53</name>
    <dbReference type="NCBI Taxonomy" id="1314785"/>
    <lineage>
        <taxon>Eukaryota</taxon>
        <taxon>Fungi</taxon>
        <taxon>Dikarya</taxon>
        <taxon>Basidiomycota</taxon>
        <taxon>Agaricomycotina</taxon>
        <taxon>Agaricomycetes</taxon>
        <taxon>Polyporales</taxon>
        <taxon>Laetiporus</taxon>
    </lineage>
</organism>
<feature type="compositionally biased region" description="Polar residues" evidence="1">
    <location>
        <begin position="172"/>
        <end position="189"/>
    </location>
</feature>
<feature type="region of interest" description="Disordered" evidence="1">
    <location>
        <begin position="111"/>
        <end position="214"/>
    </location>
</feature>